<comment type="caution">
    <text evidence="1">The sequence shown here is derived from an EMBL/GenBank/DDBJ whole genome shotgun (WGS) entry which is preliminary data.</text>
</comment>
<evidence type="ECO:0000313" key="2">
    <source>
        <dbReference type="Proteomes" id="UP001341840"/>
    </source>
</evidence>
<gene>
    <name evidence="1" type="ORF">PIB30_066407</name>
</gene>
<dbReference type="Proteomes" id="UP001341840">
    <property type="component" value="Unassembled WGS sequence"/>
</dbReference>
<reference evidence="1 2" key="1">
    <citation type="journal article" date="2023" name="Plants (Basel)">
        <title>Bridging the Gap: Combining Genomics and Transcriptomics Approaches to Understand Stylosanthes scabra, an Orphan Legume from the Brazilian Caatinga.</title>
        <authorList>
            <person name="Ferreira-Neto J.R.C."/>
            <person name="da Silva M.D."/>
            <person name="Binneck E."/>
            <person name="de Melo N.F."/>
            <person name="da Silva R.H."/>
            <person name="de Melo A.L.T.M."/>
            <person name="Pandolfi V."/>
            <person name="Bustamante F.O."/>
            <person name="Brasileiro-Vidal A.C."/>
            <person name="Benko-Iseppon A.M."/>
        </authorList>
    </citation>
    <scope>NUCLEOTIDE SEQUENCE [LARGE SCALE GENOMIC DNA]</scope>
    <source>
        <tissue evidence="1">Leaves</tissue>
    </source>
</reference>
<dbReference type="EMBL" id="JASCZI010272537">
    <property type="protein sequence ID" value="MED6222657.1"/>
    <property type="molecule type" value="Genomic_DNA"/>
</dbReference>
<sequence length="119" mass="12183">MLPSDGNGASKGSTVQWHVTAGHATSANLRPGLAMTAATGMASPCVLPSGSSSSFSLSRHSTSLLHLCFHRWRAPSSSSSAIPLSSSPLFSSLSLTSFPSLSPSYGACPFFSLPLPTTV</sequence>
<accession>A0ABU6ZL56</accession>
<proteinExistence type="predicted"/>
<organism evidence="1 2">
    <name type="scientific">Stylosanthes scabra</name>
    <dbReference type="NCBI Taxonomy" id="79078"/>
    <lineage>
        <taxon>Eukaryota</taxon>
        <taxon>Viridiplantae</taxon>
        <taxon>Streptophyta</taxon>
        <taxon>Embryophyta</taxon>
        <taxon>Tracheophyta</taxon>
        <taxon>Spermatophyta</taxon>
        <taxon>Magnoliopsida</taxon>
        <taxon>eudicotyledons</taxon>
        <taxon>Gunneridae</taxon>
        <taxon>Pentapetalae</taxon>
        <taxon>rosids</taxon>
        <taxon>fabids</taxon>
        <taxon>Fabales</taxon>
        <taxon>Fabaceae</taxon>
        <taxon>Papilionoideae</taxon>
        <taxon>50 kb inversion clade</taxon>
        <taxon>dalbergioids sensu lato</taxon>
        <taxon>Dalbergieae</taxon>
        <taxon>Pterocarpus clade</taxon>
        <taxon>Stylosanthes</taxon>
    </lineage>
</organism>
<name>A0ABU6ZL56_9FABA</name>
<protein>
    <submittedName>
        <fullName evidence="1">Uncharacterized protein</fullName>
    </submittedName>
</protein>
<keyword evidence="2" id="KW-1185">Reference proteome</keyword>
<evidence type="ECO:0000313" key="1">
    <source>
        <dbReference type="EMBL" id="MED6222657.1"/>
    </source>
</evidence>